<dbReference type="Proteomes" id="UP000290365">
    <property type="component" value="Chromosome"/>
</dbReference>
<keyword evidence="2 4" id="KW-0808">Transferase</keyword>
<sequence length="250" mass="28497">MSTTPWYKAFFGEDYLRIYGPFLPPSRTEREVAEIINLLQIAPGSSILDLCCGYGRHTLPLAQRGYQMTGLDLSEAFLQQAQTEAAARGVEVRWLRSDMRTIPFENEFDAVINIFTSFGYLEDENDDRQVLQQVGKALKPGGRFILETICQTRVIRSFTPYGILRYEDGLIVLEERHINLLKSRNEIHITLLYPDGHRKEHDQSIRIYTLTELTRMLAAAGLEVLAYYGDLDGSPLTMDSRLTVLSQKIA</sequence>
<dbReference type="PANTHER" id="PTHR43861:SF1">
    <property type="entry name" value="TRANS-ACONITATE 2-METHYLTRANSFERASE"/>
    <property type="match status" value="1"/>
</dbReference>
<dbReference type="GO" id="GO:0008168">
    <property type="term" value="F:methyltransferase activity"/>
    <property type="evidence" value="ECO:0007669"/>
    <property type="project" value="UniProtKB-KW"/>
</dbReference>
<protein>
    <submittedName>
        <fullName evidence="4">Class I SAM-dependent methyltransferase</fullName>
    </submittedName>
</protein>
<dbReference type="PANTHER" id="PTHR43861">
    <property type="entry name" value="TRANS-ACONITATE 2-METHYLTRANSFERASE-RELATED"/>
    <property type="match status" value="1"/>
</dbReference>
<dbReference type="InterPro" id="IPR041698">
    <property type="entry name" value="Methyltransf_25"/>
</dbReference>
<evidence type="ECO:0000313" key="4">
    <source>
        <dbReference type="EMBL" id="QBD78226.1"/>
    </source>
</evidence>
<reference evidence="4 5" key="1">
    <citation type="submission" date="2019-01" db="EMBL/GenBank/DDBJ databases">
        <title>Ktedonosporobacter rubrisoli SCAWS-G2.</title>
        <authorList>
            <person name="Huang Y."/>
            <person name="Yan B."/>
        </authorList>
    </citation>
    <scope>NUCLEOTIDE SEQUENCE [LARGE SCALE GENOMIC DNA]</scope>
    <source>
        <strain evidence="4 5">SCAWS-G2</strain>
    </source>
</reference>
<proteinExistence type="predicted"/>
<dbReference type="InterPro" id="IPR029063">
    <property type="entry name" value="SAM-dependent_MTases_sf"/>
</dbReference>
<evidence type="ECO:0000313" key="5">
    <source>
        <dbReference type="Proteomes" id="UP000290365"/>
    </source>
</evidence>
<keyword evidence="5" id="KW-1185">Reference proteome</keyword>
<evidence type="ECO:0000256" key="1">
    <source>
        <dbReference type="ARBA" id="ARBA00022603"/>
    </source>
</evidence>
<keyword evidence="1 4" id="KW-0489">Methyltransferase</keyword>
<evidence type="ECO:0000259" key="3">
    <source>
        <dbReference type="Pfam" id="PF13649"/>
    </source>
</evidence>
<dbReference type="CDD" id="cd02440">
    <property type="entry name" value="AdoMet_MTases"/>
    <property type="match status" value="1"/>
</dbReference>
<dbReference type="Gene3D" id="2.20.25.110">
    <property type="entry name" value="S-adenosyl-L-methionine-dependent methyltransferases"/>
    <property type="match status" value="1"/>
</dbReference>
<name>A0A4P6JTJ3_KTERU</name>
<dbReference type="GO" id="GO:0032259">
    <property type="term" value="P:methylation"/>
    <property type="evidence" value="ECO:0007669"/>
    <property type="project" value="UniProtKB-KW"/>
</dbReference>
<evidence type="ECO:0000256" key="2">
    <source>
        <dbReference type="ARBA" id="ARBA00022679"/>
    </source>
</evidence>
<dbReference type="OrthoDB" id="9811589at2"/>
<dbReference type="AlphaFoldDB" id="A0A4P6JTJ3"/>
<dbReference type="RefSeq" id="WP_129889279.1">
    <property type="nucleotide sequence ID" value="NZ_CP035758.1"/>
</dbReference>
<dbReference type="EMBL" id="CP035758">
    <property type="protein sequence ID" value="QBD78226.1"/>
    <property type="molecule type" value="Genomic_DNA"/>
</dbReference>
<dbReference type="KEGG" id="kbs:EPA93_20365"/>
<dbReference type="SUPFAM" id="SSF53335">
    <property type="entry name" value="S-adenosyl-L-methionine-dependent methyltransferases"/>
    <property type="match status" value="1"/>
</dbReference>
<organism evidence="4 5">
    <name type="scientific">Ktedonosporobacter rubrisoli</name>
    <dbReference type="NCBI Taxonomy" id="2509675"/>
    <lineage>
        <taxon>Bacteria</taxon>
        <taxon>Bacillati</taxon>
        <taxon>Chloroflexota</taxon>
        <taxon>Ktedonobacteria</taxon>
        <taxon>Ktedonobacterales</taxon>
        <taxon>Ktedonosporobacteraceae</taxon>
        <taxon>Ktedonosporobacter</taxon>
    </lineage>
</organism>
<feature type="domain" description="Methyltransferase" evidence="3">
    <location>
        <begin position="47"/>
        <end position="142"/>
    </location>
</feature>
<accession>A0A4P6JTJ3</accession>
<dbReference type="Gene3D" id="3.40.50.150">
    <property type="entry name" value="Vaccinia Virus protein VP39"/>
    <property type="match status" value="1"/>
</dbReference>
<gene>
    <name evidence="4" type="ORF">EPA93_20365</name>
</gene>
<dbReference type="Pfam" id="PF13649">
    <property type="entry name" value="Methyltransf_25"/>
    <property type="match status" value="1"/>
</dbReference>